<keyword evidence="13 14" id="KW-0456">Lyase</keyword>
<feature type="domain" description="GTP cyclohydrolase II" evidence="15">
    <location>
        <begin position="225"/>
        <end position="364"/>
    </location>
</feature>
<evidence type="ECO:0000256" key="7">
    <source>
        <dbReference type="ARBA" id="ARBA00012153"/>
    </source>
</evidence>
<comment type="similarity">
    <text evidence="5">In the N-terminal section; belongs to the DHBP synthase family.</text>
</comment>
<comment type="caution">
    <text evidence="16">The sequence shown here is derived from an EMBL/GenBank/DDBJ whole genome shotgun (WGS) entry which is preliminary data.</text>
</comment>
<evidence type="ECO:0000256" key="9">
    <source>
        <dbReference type="ARBA" id="ARBA00022619"/>
    </source>
</evidence>
<feature type="binding site" evidence="14">
    <location>
        <begin position="34"/>
        <end position="35"/>
    </location>
    <ligand>
        <name>D-ribulose 5-phosphate</name>
        <dbReference type="ChEBI" id="CHEBI:58121"/>
    </ligand>
</feature>
<dbReference type="PIRSF" id="PIRSF001259">
    <property type="entry name" value="RibA"/>
    <property type="match status" value="1"/>
</dbReference>
<dbReference type="SUPFAM" id="SSF142695">
    <property type="entry name" value="RibA-like"/>
    <property type="match status" value="1"/>
</dbReference>
<evidence type="ECO:0000256" key="10">
    <source>
        <dbReference type="ARBA" id="ARBA00022723"/>
    </source>
</evidence>
<keyword evidence="12 14" id="KW-0464">Manganese</keyword>
<reference evidence="16 17" key="1">
    <citation type="journal article" date="2021" name="Microorganisms">
        <title>Acidisoma silvae sp. nov. and Acidisomacellulosilytica sp. nov., Two Acidophilic Bacteria Isolated from Decaying Wood, Hydrolyzing Cellulose and Producing Poly-3-hydroxybutyrate.</title>
        <authorList>
            <person name="Mieszkin S."/>
            <person name="Pouder E."/>
            <person name="Uroz S."/>
            <person name="Simon-Colin C."/>
            <person name="Alain K."/>
        </authorList>
    </citation>
    <scope>NUCLEOTIDE SEQUENCE [LARGE SCALE GENOMIC DNA]</scope>
    <source>
        <strain evidence="16 17">HW T5.17</strain>
    </source>
</reference>
<dbReference type="GO" id="GO:0008686">
    <property type="term" value="F:3,4-dihydroxy-2-butanone-4-phosphate synthase activity"/>
    <property type="evidence" value="ECO:0007669"/>
    <property type="project" value="UniProtKB-UniRule"/>
</dbReference>
<dbReference type="Pfam" id="PF00925">
    <property type="entry name" value="GTP_cyclohydro2"/>
    <property type="match status" value="1"/>
</dbReference>
<protein>
    <recommendedName>
        <fullName evidence="8 14">3,4-dihydroxy-2-butanone 4-phosphate synthase</fullName>
        <shortName evidence="14">DHBP synthase</shortName>
        <ecNumber evidence="7 14">4.1.99.12</ecNumber>
    </recommendedName>
</protein>
<dbReference type="EC" id="4.1.99.12" evidence="7 14"/>
<feature type="site" description="Essential for catalytic activity" evidence="14">
    <location>
        <position position="133"/>
    </location>
</feature>
<comment type="pathway">
    <text evidence="4 14">Cofactor biosynthesis; riboflavin biosynthesis; 2-hydroxy-3-oxobutyl phosphate from D-ribulose 5-phosphate: step 1/1.</text>
</comment>
<feature type="binding site" evidence="14">
    <location>
        <begin position="147"/>
        <end position="151"/>
    </location>
    <ligand>
        <name>D-ribulose 5-phosphate</name>
        <dbReference type="ChEBI" id="CHEBI:58121"/>
    </ligand>
</feature>
<evidence type="ECO:0000256" key="3">
    <source>
        <dbReference type="ARBA" id="ARBA00002284"/>
    </source>
</evidence>
<keyword evidence="9 14" id="KW-0686">Riboflavin biosynthesis</keyword>
<dbReference type="RefSeq" id="WP_227309535.1">
    <property type="nucleotide sequence ID" value="NZ_JAESVA010000009.1"/>
</dbReference>
<dbReference type="InterPro" id="IPR017945">
    <property type="entry name" value="DHBP_synth_RibB-like_a/b_dom"/>
</dbReference>
<evidence type="ECO:0000256" key="14">
    <source>
        <dbReference type="HAMAP-Rule" id="MF_00180"/>
    </source>
</evidence>
<dbReference type="Proteomes" id="UP000721844">
    <property type="component" value="Unassembled WGS sequence"/>
</dbReference>
<organism evidence="16 17">
    <name type="scientific">Acidisoma cellulosilyticum</name>
    <dbReference type="NCBI Taxonomy" id="2802395"/>
    <lineage>
        <taxon>Bacteria</taxon>
        <taxon>Pseudomonadati</taxon>
        <taxon>Pseudomonadota</taxon>
        <taxon>Alphaproteobacteria</taxon>
        <taxon>Acetobacterales</taxon>
        <taxon>Acidocellaceae</taxon>
        <taxon>Acidisoma</taxon>
    </lineage>
</organism>
<dbReference type="GO" id="GO:0009231">
    <property type="term" value="P:riboflavin biosynthetic process"/>
    <property type="evidence" value="ECO:0007669"/>
    <property type="project" value="UniProtKB-UniRule"/>
</dbReference>
<dbReference type="Gene3D" id="3.40.50.10990">
    <property type="entry name" value="GTP cyclohydrolase II"/>
    <property type="match status" value="2"/>
</dbReference>
<evidence type="ECO:0000256" key="13">
    <source>
        <dbReference type="ARBA" id="ARBA00023239"/>
    </source>
</evidence>
<keyword evidence="10 14" id="KW-0479">Metal-binding</keyword>
<dbReference type="NCBIfam" id="TIGR00506">
    <property type="entry name" value="ribB"/>
    <property type="match status" value="1"/>
</dbReference>
<dbReference type="Pfam" id="PF00926">
    <property type="entry name" value="DHBP_synthase"/>
    <property type="match status" value="1"/>
</dbReference>
<dbReference type="AlphaFoldDB" id="A0A964E5V2"/>
<gene>
    <name evidence="14 16" type="primary">ribB</name>
    <name evidence="16" type="ORF">ACELLULO517_21455</name>
</gene>
<evidence type="ECO:0000259" key="15">
    <source>
        <dbReference type="Pfam" id="PF00925"/>
    </source>
</evidence>
<evidence type="ECO:0000256" key="11">
    <source>
        <dbReference type="ARBA" id="ARBA00022842"/>
    </source>
</evidence>
<dbReference type="EMBL" id="JAESVA010000009">
    <property type="protein sequence ID" value="MCB8882827.1"/>
    <property type="molecule type" value="Genomic_DNA"/>
</dbReference>
<evidence type="ECO:0000256" key="2">
    <source>
        <dbReference type="ARBA" id="ARBA00001936"/>
    </source>
</evidence>
<feature type="site" description="Essential for catalytic activity" evidence="14">
    <location>
        <position position="171"/>
    </location>
</feature>
<comment type="subunit">
    <text evidence="14">Homodimer.</text>
</comment>
<proteinExistence type="inferred from homology"/>
<accession>A0A964E5V2</accession>
<dbReference type="PANTHER" id="PTHR21327">
    <property type="entry name" value="GTP CYCLOHYDROLASE II-RELATED"/>
    <property type="match status" value="1"/>
</dbReference>
<dbReference type="GO" id="GO:0003935">
    <property type="term" value="F:GTP cyclohydrolase II activity"/>
    <property type="evidence" value="ECO:0007669"/>
    <property type="project" value="TreeGrafter"/>
</dbReference>
<evidence type="ECO:0000256" key="5">
    <source>
        <dbReference type="ARBA" id="ARBA00005520"/>
    </source>
</evidence>
<feature type="binding site" evidence="14">
    <location>
        <position position="39"/>
    </location>
    <ligand>
        <name>D-ribulose 5-phosphate</name>
        <dbReference type="ChEBI" id="CHEBI:58121"/>
    </ligand>
</feature>
<evidence type="ECO:0000313" key="16">
    <source>
        <dbReference type="EMBL" id="MCB8882827.1"/>
    </source>
</evidence>
<comment type="similarity">
    <text evidence="6">In the C-terminal section; belongs to the GTP cyclohydrolase II family.</text>
</comment>
<dbReference type="HAMAP" id="MF_00180">
    <property type="entry name" value="RibB"/>
    <property type="match status" value="1"/>
</dbReference>
<comment type="similarity">
    <text evidence="14">Belongs to the DHBP synthase family.</text>
</comment>
<dbReference type="GO" id="GO:0000287">
    <property type="term" value="F:magnesium ion binding"/>
    <property type="evidence" value="ECO:0007669"/>
    <property type="project" value="UniProtKB-UniRule"/>
</dbReference>
<evidence type="ECO:0000256" key="12">
    <source>
        <dbReference type="ARBA" id="ARBA00023211"/>
    </source>
</evidence>
<dbReference type="PANTHER" id="PTHR21327:SF34">
    <property type="entry name" value="3,4-DIHYDROXY-2-BUTANONE 4-PHOSPHATE SYNTHASE"/>
    <property type="match status" value="1"/>
</dbReference>
<feature type="binding site" evidence="14">
    <location>
        <position position="35"/>
    </location>
    <ligand>
        <name>Mg(2+)</name>
        <dbReference type="ChEBI" id="CHEBI:18420"/>
        <label>2</label>
    </ligand>
</feature>
<dbReference type="Gene3D" id="3.90.870.10">
    <property type="entry name" value="DHBP synthase"/>
    <property type="match status" value="1"/>
</dbReference>
<feature type="binding site" evidence="14">
    <location>
        <position position="150"/>
    </location>
    <ligand>
        <name>Mg(2+)</name>
        <dbReference type="ChEBI" id="CHEBI:18420"/>
        <label>2</label>
    </ligand>
</feature>
<comment type="function">
    <text evidence="3 14">Catalyzes the conversion of D-ribulose 5-phosphate to formate and 3,4-dihydroxy-2-butanone 4-phosphate.</text>
</comment>
<evidence type="ECO:0000256" key="6">
    <source>
        <dbReference type="ARBA" id="ARBA00008976"/>
    </source>
</evidence>
<keyword evidence="11 14" id="KW-0460">Magnesium</keyword>
<sequence>MKTQSLHEYISPTSEIIEEARAGRIFILVDDEDRENEGDLVIPAQFATTEAINFMARHARGLICLAMTQTRVHQLGLQLMSAHNRSRHASAFTISIEARHGISTGISAADRARTVAVAINSENPREEIATPGHIFPLSARDGGSLVRAGHTEAAVDISRLAGLNPSGVICEVMNEDGTMARLPELVAFAQRHNIKLGTIADLIQYRRRTEKLVTRSYETWTGDLEGGDWAVKVFEDRLTGAEHLAMVKGDLTAPGPSLVRVHSVDPVTDLLGTGHHALAASSRTIAEAGRGVIVLLRDNQPGAIARKLGLSVAERAEDHVLRQYGIGAQILIDLGVKDMILLTNHPRSLIALEGFGLNIVDQQPFDEHGQAASVSGEGTAQ</sequence>
<comment type="cofactor">
    <cofactor evidence="14">
        <name>Mg(2+)</name>
        <dbReference type="ChEBI" id="CHEBI:18420"/>
    </cofactor>
    <cofactor evidence="14">
        <name>Mn(2+)</name>
        <dbReference type="ChEBI" id="CHEBI:29035"/>
    </cofactor>
    <text evidence="14">Binds 2 divalent metal cations per subunit. Magnesium or manganese.</text>
</comment>
<name>A0A964E5V2_9PROT</name>
<dbReference type="FunFam" id="3.90.870.10:FF:000001">
    <property type="entry name" value="Riboflavin biosynthesis protein RibBA"/>
    <property type="match status" value="1"/>
</dbReference>
<evidence type="ECO:0000313" key="17">
    <source>
        <dbReference type="Proteomes" id="UP000721844"/>
    </source>
</evidence>
<evidence type="ECO:0000256" key="1">
    <source>
        <dbReference type="ARBA" id="ARBA00000141"/>
    </source>
</evidence>
<dbReference type="GO" id="GO:0005829">
    <property type="term" value="C:cytosol"/>
    <property type="evidence" value="ECO:0007669"/>
    <property type="project" value="TreeGrafter"/>
</dbReference>
<dbReference type="InterPro" id="IPR032677">
    <property type="entry name" value="GTP_cyclohydro_II"/>
</dbReference>
<keyword evidence="17" id="KW-1185">Reference proteome</keyword>
<evidence type="ECO:0000256" key="8">
    <source>
        <dbReference type="ARBA" id="ARBA00018836"/>
    </source>
</evidence>
<dbReference type="InterPro" id="IPR000422">
    <property type="entry name" value="DHBP_synthase_RibB"/>
</dbReference>
<dbReference type="InterPro" id="IPR036144">
    <property type="entry name" value="RibA-like_sf"/>
</dbReference>
<evidence type="ECO:0000256" key="4">
    <source>
        <dbReference type="ARBA" id="ARBA00004904"/>
    </source>
</evidence>
<comment type="cofactor">
    <cofactor evidence="2">
        <name>Mn(2+)</name>
        <dbReference type="ChEBI" id="CHEBI:29035"/>
    </cofactor>
</comment>
<dbReference type="SUPFAM" id="SSF55821">
    <property type="entry name" value="YrdC/RibB"/>
    <property type="match status" value="1"/>
</dbReference>
<feature type="binding site" evidence="14">
    <location>
        <position position="35"/>
    </location>
    <ligand>
        <name>Mg(2+)</name>
        <dbReference type="ChEBI" id="CHEBI:18420"/>
        <label>1</label>
    </ligand>
</feature>
<comment type="catalytic activity">
    <reaction evidence="1 14">
        <text>D-ribulose 5-phosphate = (2S)-2-hydroxy-3-oxobutyl phosphate + formate + H(+)</text>
        <dbReference type="Rhea" id="RHEA:18457"/>
        <dbReference type="ChEBI" id="CHEBI:15378"/>
        <dbReference type="ChEBI" id="CHEBI:15740"/>
        <dbReference type="ChEBI" id="CHEBI:58121"/>
        <dbReference type="ChEBI" id="CHEBI:58830"/>
        <dbReference type="EC" id="4.1.99.12"/>
    </reaction>
</comment>
<dbReference type="GO" id="GO:0030145">
    <property type="term" value="F:manganese ion binding"/>
    <property type="evidence" value="ECO:0007669"/>
    <property type="project" value="UniProtKB-UniRule"/>
</dbReference>